<dbReference type="InterPro" id="IPR011011">
    <property type="entry name" value="Znf_FYVE_PHD"/>
</dbReference>
<dbReference type="PANTHER" id="PTHR46591">
    <property type="entry name" value="ZINC FINGER FYVE DOMAIN-CONTAINING PROTEIN 26"/>
    <property type="match status" value="1"/>
</dbReference>
<dbReference type="GO" id="GO:0032465">
    <property type="term" value="P:regulation of cytokinesis"/>
    <property type="evidence" value="ECO:0007669"/>
    <property type="project" value="TreeGrafter"/>
</dbReference>
<reference evidence="8" key="1">
    <citation type="submission" date="2025-08" db="UniProtKB">
        <authorList>
            <consortium name="RefSeq"/>
        </authorList>
    </citation>
    <scope>IDENTIFICATION</scope>
    <source>
        <tissue evidence="8">Whole organism</tissue>
    </source>
</reference>
<evidence type="ECO:0000256" key="3">
    <source>
        <dbReference type="ARBA" id="ARBA00022771"/>
    </source>
</evidence>
<protein>
    <submittedName>
        <fullName evidence="8">Zinc finger FYVE domain-containing protein 26</fullName>
    </submittedName>
</protein>
<evidence type="ECO:0000256" key="4">
    <source>
        <dbReference type="ARBA" id="ARBA00022833"/>
    </source>
</evidence>
<feature type="compositionally biased region" description="Basic residues" evidence="6">
    <location>
        <begin position="597"/>
        <end position="606"/>
    </location>
</feature>
<feature type="region of interest" description="Disordered" evidence="6">
    <location>
        <begin position="571"/>
        <end position="606"/>
    </location>
</feature>
<evidence type="ECO:0000313" key="7">
    <source>
        <dbReference type="Proteomes" id="UP000504606"/>
    </source>
</evidence>
<dbReference type="GO" id="GO:0032266">
    <property type="term" value="F:phosphatidylinositol-3-phosphate binding"/>
    <property type="evidence" value="ECO:0007669"/>
    <property type="project" value="InterPro"/>
</dbReference>
<dbReference type="CTD" id="41370"/>
<evidence type="ECO:0000256" key="6">
    <source>
        <dbReference type="SAM" id="MobiDB-lite"/>
    </source>
</evidence>
<sequence length="2496" mass="280133">MSSCNKQEIVILQEIYRNETIAHVLSNLFKGFDDESLDSANTLIHSSIEEIKNSNSKEKKENASEILLCLLASISDVPRQMFEGLFDLCQQGYLDKKLLYFALLARSELDKLSSFLDYERPFLRNQENTFQDFKVVQSNIFMELFLITVKKQRHWLLLLLDDLPVLIKEGNLSQVQNILSHPPLQCLWPLLFIRMLENEDDLISLKASAENTIKTEVGEPSIKELAQNVLWYVNVVLWIREKEVSSLTPSLLSIQASSTLNIINTCSNISALDWNTTHNFLIENSLNEGYVSKWEVSLFDAFCACSLAFEYLLTSLQLKHSNARNTNFDRVEILNQIKCIVCQLYPFSVRLRVMQNIFSLLFVRYEDFQEEICSDSEEGEIDNNQSLPCHDGPISVKSYNILSSSLTSIANITNPESREDLLEKETILPSTQSSADAKNLHESYNQKQGFVCDRFMTRDILKLLESCLSGPQDTLEDKMFGEESNLSTNHTSQFSSSDMESKYVSLQNKITTALWKLEILLGADFVQLSNVVDSVKERFNPPNWLIQHCLDDDSTSDEELQTMCTHIVNRKGDTEKSSESGSQSNLNNQGQGLSSKWNRKCRRRSSVRLSARSPTDTIIKRMLSSKQNLVSQCLSRGSFGAAKQAIKTLGLQETVIASEVNFMESYQAIKHKIGLCAHENQRDSMIADIKSPNSTLQAIQRAASAGVQASSLNKEVEKLLLSKQLPSLGDALHISEDFLHLFGGSVEDQPLVAAAVDIALILSTSLRQAANFLNILPNFSHDLQNIQEAVPSRLRSMGYAPLIQNVLQVTGAESSSPSDLFHRWDVPNFVSHFFRDTLNMWDSFTRLVKELGMSQSSSVLYPKFLQLAACYHSSRGLDTTPEFNYLQDFKAYLKLLKVCKDRSTAPPPDTPLTQDHFLLLNRSPLKLLSHMVLEEGMTSTSLELFASLLGFNLPHILSTELCSILDSVPPAYPYINLVPINALCCVKVLNAFDVAGPARHPAKAVEELLQSVYDELIRQLDIIQKLHQSKDGYLKICQLNIKQMQSILAATWELQYIDVKLLQPGAETLAFYCNLANLIWVHCVVYLSSISNMGDLWLKALVGGYNIQQLVAMNSFVYQVGTSGILTLWEIRRLALGVQLMKPAGTESLKDYALSTDSFDPLALFVVSSGSKHSPKLKVISSNNLEKQLQKSVQDYIQYWADIKTDHVAVPSLVHRYIQSTGQNMCMFLKDYVDSSLTNQGSYPVTILPDEESSLIVLSYEPEAIYNTSTVDEPITSWKANPNLCESILQYIKSYSPLVSVLLCELLKDLQCEDTNESDEEAQEATESNAANFHPLQQFPHLEETCKGLNTATLSEFFSSNILLTVLHSTVPHTLIWSRLDLFAREQKWQTIVDLLKALPPLQISSDPMLSVALDLSLLELTFQYRGSEESWLFCKQIRSIYFRARCIFAESTYWPGEVCISQLGYILKSVEIRDYPSIFLKAKILLHSITIYQEMVDCCGKAQWKSWQEVQKDSQINPAFVLEQIILHQNARICVEWLDLINISTNHTYMIDTNMFVLLLNDDQDRLQVAEKLLLSIPTKRAAKICFEALGELCRLHSLQFCVKFLKSNCIDELDACSKEALETVSIGIQMLKSVPITVQNECIELVSSPQLMVEQLIMNVQLEAAEQMLCSVQGHLLKLTAKSPLSIPALDSMLRQYAEKSLEIGISKGSTMSVMSENSIMDSLSSFSGNKDYVMPSVVPSKAEWVPNEQASICMNCHIAAFTMFNRRHHCRRCGRVVCAPCSSHKMLVQGYGTLKVRVCNSCNKICEASTTQTSDQQTTEVSESFVSLPPENMWRLSNVPSLNDTVRGEFSFEHAPSVSLCLSILKLHSESAACPNFLVDSCETILSYLPPQGGMPNPEVDYGFVIDMCRSLVVAAKVKCAQWGYISDEPNCDQRLSKIDLLSLLVSHGCASLIPNETSTHGLRRLQTQLLEAELWELALEVSTKAGMEKIGVWTSWGKSLLRGGQWKEAREKFAHSFPISSRVNKSAPDSPLLIDILQILENTPQLAETDTSQKLEPINAFNNRSARSPAVAILNSLSSLKSISQGKYTEKQVAGTVQPQIYAECCYYLQEYGSHASYLQFLVRHSDFKGAVKHTHSHSVDPQIFFENVYMPCLRRGQITPLHSAITAEDSSLAKWTVYLHGIGAALEKRKLLNTLYEVQQWSKDHVRAAMTCIRFYHLNANSYSDLAANINHLMRAQSHLEGALAVATASVKCNQYANDTVPTEKSSEVMWLQLPPKELDHHLSTIEMQKELTKFLSAYEADGHTIFEAALCFPHVFAEPLAHGLPTLFGNTADRLLLSGLCLFCGKNVEEGYGIVYRIIEGFHLSGDQIYEAVAVALSRSGRLTEISQLLNCIRSSGVTLPSTICDSVVMSCVRELPKQPSASDIDFLARNISNPVVKIQAFITCGQLKSAYLLAVKYERLEDIEKILQEAERMGQSAIKNICLQRLGRM</sequence>
<feature type="compositionally biased region" description="Polar residues" evidence="6">
    <location>
        <begin position="579"/>
        <end position="596"/>
    </location>
</feature>
<dbReference type="Pfam" id="PF04784">
    <property type="entry name" value="DUF547"/>
    <property type="match status" value="1"/>
</dbReference>
<dbReference type="KEGG" id="foc:113203991"/>
<dbReference type="InterPro" id="IPR017455">
    <property type="entry name" value="Znf_FYVE-rel"/>
</dbReference>
<dbReference type="InterPro" id="IPR006869">
    <property type="entry name" value="DUF547"/>
</dbReference>
<keyword evidence="5" id="KW-0175">Coiled coil</keyword>
<evidence type="ECO:0000256" key="2">
    <source>
        <dbReference type="ARBA" id="ARBA00022723"/>
    </source>
</evidence>
<evidence type="ECO:0000256" key="5">
    <source>
        <dbReference type="SAM" id="Coils"/>
    </source>
</evidence>
<dbReference type="Pfam" id="PF25569">
    <property type="entry name" value="TPR_ZFYVE26"/>
    <property type="match status" value="1"/>
</dbReference>
<name>A0A6J1S6C3_FRAOC</name>
<dbReference type="Proteomes" id="UP000504606">
    <property type="component" value="Unplaced"/>
</dbReference>
<dbReference type="Pfam" id="PF01363">
    <property type="entry name" value="FYVE"/>
    <property type="match status" value="1"/>
</dbReference>
<dbReference type="GO" id="GO:0005813">
    <property type="term" value="C:centrosome"/>
    <property type="evidence" value="ECO:0007669"/>
    <property type="project" value="TreeGrafter"/>
</dbReference>
<accession>A0A6J1S6C3</accession>
<dbReference type="RefSeq" id="XP_026274766.1">
    <property type="nucleotide sequence ID" value="XM_026418981.2"/>
</dbReference>
<dbReference type="InterPro" id="IPR028730">
    <property type="entry name" value="ZFYVE26"/>
</dbReference>
<organism evidence="7 8">
    <name type="scientific">Frankliniella occidentalis</name>
    <name type="common">Western flower thrips</name>
    <name type="synonym">Euthrips occidentalis</name>
    <dbReference type="NCBI Taxonomy" id="133901"/>
    <lineage>
        <taxon>Eukaryota</taxon>
        <taxon>Metazoa</taxon>
        <taxon>Ecdysozoa</taxon>
        <taxon>Arthropoda</taxon>
        <taxon>Hexapoda</taxon>
        <taxon>Insecta</taxon>
        <taxon>Pterygota</taxon>
        <taxon>Neoptera</taxon>
        <taxon>Paraneoptera</taxon>
        <taxon>Thysanoptera</taxon>
        <taxon>Terebrantia</taxon>
        <taxon>Thripoidea</taxon>
        <taxon>Thripidae</taxon>
        <taxon>Frankliniella</taxon>
    </lineage>
</organism>
<dbReference type="PANTHER" id="PTHR46591:SF1">
    <property type="entry name" value="ZINC FINGER FYVE DOMAIN-CONTAINING PROTEIN 26"/>
    <property type="match status" value="1"/>
</dbReference>
<evidence type="ECO:0000256" key="1">
    <source>
        <dbReference type="ARBA" id="ARBA00022553"/>
    </source>
</evidence>
<dbReference type="GeneID" id="113203991"/>
<dbReference type="GO" id="GO:0008270">
    <property type="term" value="F:zinc ion binding"/>
    <property type="evidence" value="ECO:0007669"/>
    <property type="project" value="UniProtKB-KW"/>
</dbReference>
<dbReference type="InterPro" id="IPR000306">
    <property type="entry name" value="Znf_FYVE"/>
</dbReference>
<dbReference type="InterPro" id="IPR057946">
    <property type="entry name" value="TPR_ZFYVE26"/>
</dbReference>
<dbReference type="SMART" id="SM00064">
    <property type="entry name" value="FYVE"/>
    <property type="match status" value="1"/>
</dbReference>
<proteinExistence type="predicted"/>
<dbReference type="GO" id="GO:0000281">
    <property type="term" value="P:mitotic cytokinesis"/>
    <property type="evidence" value="ECO:0007669"/>
    <property type="project" value="InterPro"/>
</dbReference>
<dbReference type="InterPro" id="IPR013083">
    <property type="entry name" value="Znf_RING/FYVE/PHD"/>
</dbReference>
<keyword evidence="1" id="KW-0597">Phosphoprotein</keyword>
<dbReference type="GO" id="GO:0005765">
    <property type="term" value="C:lysosomal membrane"/>
    <property type="evidence" value="ECO:0007669"/>
    <property type="project" value="TreeGrafter"/>
</dbReference>
<keyword evidence="3" id="KW-0863">Zinc-finger</keyword>
<dbReference type="SUPFAM" id="SSF57903">
    <property type="entry name" value="FYVE/PHD zinc finger"/>
    <property type="match status" value="1"/>
</dbReference>
<feature type="coiled-coil region" evidence="5">
    <location>
        <begin position="2460"/>
        <end position="2487"/>
    </location>
</feature>
<keyword evidence="4" id="KW-0862">Zinc</keyword>
<dbReference type="Gene3D" id="3.30.40.10">
    <property type="entry name" value="Zinc/RING finger domain, C3HC4 (zinc finger)"/>
    <property type="match status" value="1"/>
</dbReference>
<dbReference type="OrthoDB" id="1936617at2759"/>
<gene>
    <name evidence="8" type="primary">LOC113203991</name>
</gene>
<keyword evidence="7" id="KW-1185">Reference proteome</keyword>
<dbReference type="GO" id="GO:0030496">
    <property type="term" value="C:midbody"/>
    <property type="evidence" value="ECO:0007669"/>
    <property type="project" value="TreeGrafter"/>
</dbReference>
<dbReference type="GO" id="GO:0000724">
    <property type="term" value="P:double-strand break repair via homologous recombination"/>
    <property type="evidence" value="ECO:0007669"/>
    <property type="project" value="InterPro"/>
</dbReference>
<evidence type="ECO:0000313" key="8">
    <source>
        <dbReference type="RefSeq" id="XP_026274766.1"/>
    </source>
</evidence>
<keyword evidence="2" id="KW-0479">Metal-binding</keyword>
<dbReference type="PROSITE" id="PS50178">
    <property type="entry name" value="ZF_FYVE"/>
    <property type="match status" value="1"/>
</dbReference>